<evidence type="ECO:0000313" key="2">
    <source>
        <dbReference type="EnsemblMetazoa" id="ASIC005812-PA"/>
    </source>
</evidence>
<dbReference type="EMBL" id="KE524948">
    <property type="protein sequence ID" value="KFB38536.1"/>
    <property type="molecule type" value="Genomic_DNA"/>
</dbReference>
<keyword evidence="3" id="KW-1185">Reference proteome</keyword>
<name>A0A084VKP2_ANOSI</name>
<reference evidence="1 3" key="1">
    <citation type="journal article" date="2014" name="BMC Genomics">
        <title>Genome sequence of Anopheles sinensis provides insight into genetics basis of mosquito competence for malaria parasites.</title>
        <authorList>
            <person name="Zhou D."/>
            <person name="Zhang D."/>
            <person name="Ding G."/>
            <person name="Shi L."/>
            <person name="Hou Q."/>
            <person name="Ye Y."/>
            <person name="Xu Y."/>
            <person name="Zhou H."/>
            <person name="Xiong C."/>
            <person name="Li S."/>
            <person name="Yu J."/>
            <person name="Hong S."/>
            <person name="Yu X."/>
            <person name="Zou P."/>
            <person name="Chen C."/>
            <person name="Chang X."/>
            <person name="Wang W."/>
            <person name="Lv Y."/>
            <person name="Sun Y."/>
            <person name="Ma L."/>
            <person name="Shen B."/>
            <person name="Zhu C."/>
        </authorList>
    </citation>
    <scope>NUCLEOTIDE SEQUENCE [LARGE SCALE GENOMIC DNA]</scope>
</reference>
<dbReference type="Proteomes" id="UP000030765">
    <property type="component" value="Unassembled WGS sequence"/>
</dbReference>
<organism evidence="1">
    <name type="scientific">Anopheles sinensis</name>
    <name type="common">Mosquito</name>
    <dbReference type="NCBI Taxonomy" id="74873"/>
    <lineage>
        <taxon>Eukaryota</taxon>
        <taxon>Metazoa</taxon>
        <taxon>Ecdysozoa</taxon>
        <taxon>Arthropoda</taxon>
        <taxon>Hexapoda</taxon>
        <taxon>Insecta</taxon>
        <taxon>Pterygota</taxon>
        <taxon>Neoptera</taxon>
        <taxon>Endopterygota</taxon>
        <taxon>Diptera</taxon>
        <taxon>Nematocera</taxon>
        <taxon>Culicoidea</taxon>
        <taxon>Culicidae</taxon>
        <taxon>Anophelinae</taxon>
        <taxon>Anopheles</taxon>
    </lineage>
</organism>
<evidence type="ECO:0000313" key="3">
    <source>
        <dbReference type="Proteomes" id="UP000030765"/>
    </source>
</evidence>
<protein>
    <submittedName>
        <fullName evidence="1 2">Tryptophan synthase subunit alpha</fullName>
    </submittedName>
</protein>
<dbReference type="EMBL" id="ATLV01014236">
    <property type="status" value="NOT_ANNOTATED_CDS"/>
    <property type="molecule type" value="Genomic_DNA"/>
</dbReference>
<dbReference type="VEuPathDB" id="VectorBase:ASIC005812"/>
<gene>
    <name evidence="1" type="ORF">ZHAS_00005812</name>
</gene>
<sequence>MFSGQFRLSTSGPTGAPELDANCFITSLSHGRANLYPVQSGAPSLHATIAPIMHLFQRASVGTQRQQQ</sequence>
<reference evidence="2" key="2">
    <citation type="submission" date="2020-05" db="UniProtKB">
        <authorList>
            <consortium name="EnsemblMetazoa"/>
        </authorList>
    </citation>
    <scope>IDENTIFICATION</scope>
</reference>
<proteinExistence type="predicted"/>
<evidence type="ECO:0000313" key="1">
    <source>
        <dbReference type="EMBL" id="KFB38536.1"/>
    </source>
</evidence>
<dbReference type="AlphaFoldDB" id="A0A084VKP2"/>
<accession>A0A084VKP2</accession>
<dbReference type="EnsemblMetazoa" id="ASIC005812-RA">
    <property type="protein sequence ID" value="ASIC005812-PA"/>
    <property type="gene ID" value="ASIC005812"/>
</dbReference>